<evidence type="ECO:0000256" key="3">
    <source>
        <dbReference type="ARBA" id="ARBA00022801"/>
    </source>
</evidence>
<dbReference type="SUPFAM" id="SSF52788">
    <property type="entry name" value="Phosphotyrosine protein phosphatases I"/>
    <property type="match status" value="1"/>
</dbReference>
<proteinExistence type="inferred from homology"/>
<dbReference type="GO" id="GO:0004725">
    <property type="term" value="F:protein tyrosine phosphatase activity"/>
    <property type="evidence" value="ECO:0007669"/>
    <property type="project" value="UniProtKB-EC"/>
</dbReference>
<dbReference type="InterPro" id="IPR036196">
    <property type="entry name" value="Ptyr_pPase_sf"/>
</dbReference>
<keyword evidence="4" id="KW-0904">Protein phosphatase</keyword>
<dbReference type="Pfam" id="PF01451">
    <property type="entry name" value="LMWPc"/>
    <property type="match status" value="1"/>
</dbReference>
<dbReference type="RefSeq" id="WP_014437666.1">
    <property type="nucleotide sequence ID" value="NC_017080.1"/>
</dbReference>
<dbReference type="PRINTS" id="PR00719">
    <property type="entry name" value="LMWPTPASE"/>
</dbReference>
<gene>
    <name evidence="8" type="ordered locus">PSMK_22920</name>
</gene>
<dbReference type="AlphaFoldDB" id="I0IGR3"/>
<dbReference type="SUPFAM" id="SSF55821">
    <property type="entry name" value="YrdC/RibB"/>
    <property type="match status" value="1"/>
</dbReference>
<dbReference type="InterPro" id="IPR006070">
    <property type="entry name" value="Sua5-like_dom"/>
</dbReference>
<keyword evidence="9" id="KW-1185">Reference proteome</keyword>
<feature type="active site" evidence="6">
    <location>
        <position position="240"/>
    </location>
</feature>
<sequence>MEAALTPTAEIEADRSDAPAVAAAALDRGEAVVLPTETVYGLFLRADRPDAVARVRRERGLVDGQALALQVPDAAAAASLAPADPAVGRFLRRAMPGAYAVTLDADAASLASRAPDEAARGVFARGGRVAVRCPEPRVTRRAVAAAGGPVVALPAVDAAGRQVVDPRERPPVGADLVVLGGPARFGRGSTAVRLFRPKRADGSRGRLRASVLRAGVYAPRIVERLNRLHILFVCTGNTCRSPMAEAFARQAVADGGGGVTVSSAGVSAVDGYAASPEAVAEAAGAGGGLADHRSHALTAQAVVDADVIYTLTADHLDLLVSRFPDAASKASRLDPGADVSDPIGGDAEDYRRAADQIRAAVGRRLAELAP</sequence>
<dbReference type="InterPro" id="IPR017867">
    <property type="entry name" value="Tyr_phospatase_low_mol_wt"/>
</dbReference>
<dbReference type="HOGENOM" id="CLU_735479_0_0_0"/>
<feature type="active site" description="Nucleophile" evidence="6">
    <location>
        <position position="234"/>
    </location>
</feature>
<dbReference type="STRING" id="1142394.PSMK_22920"/>
<accession>I0IGR3</accession>
<dbReference type="SMART" id="SM00226">
    <property type="entry name" value="LMWPc"/>
    <property type="match status" value="1"/>
</dbReference>
<dbReference type="Proteomes" id="UP000007881">
    <property type="component" value="Chromosome"/>
</dbReference>
<evidence type="ECO:0000256" key="5">
    <source>
        <dbReference type="ARBA" id="ARBA00051722"/>
    </source>
</evidence>
<name>I0IGR3_PHYMF</name>
<feature type="active site" description="Proton donor" evidence="6">
    <location>
        <position position="341"/>
    </location>
</feature>
<dbReference type="GO" id="GO:0003725">
    <property type="term" value="F:double-stranded RNA binding"/>
    <property type="evidence" value="ECO:0007669"/>
    <property type="project" value="InterPro"/>
</dbReference>
<dbReference type="Pfam" id="PF01300">
    <property type="entry name" value="Sua5_yciO_yrdC"/>
    <property type="match status" value="1"/>
</dbReference>
<evidence type="ECO:0000256" key="4">
    <source>
        <dbReference type="ARBA" id="ARBA00022912"/>
    </source>
</evidence>
<dbReference type="PANTHER" id="PTHR11717">
    <property type="entry name" value="LOW MOLECULAR WEIGHT PROTEIN TYROSINE PHOSPHATASE"/>
    <property type="match status" value="1"/>
</dbReference>
<dbReference type="eggNOG" id="COG0394">
    <property type="taxonomic scope" value="Bacteria"/>
</dbReference>
<feature type="domain" description="YrdC-like" evidence="7">
    <location>
        <begin position="16"/>
        <end position="217"/>
    </location>
</feature>
<evidence type="ECO:0000256" key="1">
    <source>
        <dbReference type="ARBA" id="ARBA00011063"/>
    </source>
</evidence>
<dbReference type="KEGG" id="phm:PSMK_22920"/>
<evidence type="ECO:0000259" key="7">
    <source>
        <dbReference type="PROSITE" id="PS51163"/>
    </source>
</evidence>
<reference evidence="8 9" key="1">
    <citation type="submission" date="2012-02" db="EMBL/GenBank/DDBJ databases">
        <title>Complete genome sequence of Phycisphaera mikurensis NBRC 102666.</title>
        <authorList>
            <person name="Ankai A."/>
            <person name="Hosoyama A."/>
            <person name="Terui Y."/>
            <person name="Sekine M."/>
            <person name="Fukai R."/>
            <person name="Kato Y."/>
            <person name="Nakamura S."/>
            <person name="Yamada-Narita S."/>
            <person name="Kawakoshi A."/>
            <person name="Fukunaga Y."/>
            <person name="Yamazaki S."/>
            <person name="Fujita N."/>
        </authorList>
    </citation>
    <scope>NUCLEOTIDE SEQUENCE [LARGE SCALE GENOMIC DNA]</scope>
    <source>
        <strain evidence="9">NBRC 102666 / KCTC 22515 / FYK2301M01</strain>
    </source>
</reference>
<protein>
    <recommendedName>
        <fullName evidence="2">protein-tyrosine-phosphatase</fullName>
        <ecNumber evidence="2">3.1.3.48</ecNumber>
    </recommendedName>
</protein>
<evidence type="ECO:0000313" key="9">
    <source>
        <dbReference type="Proteomes" id="UP000007881"/>
    </source>
</evidence>
<dbReference type="OrthoDB" id="9784339at2"/>
<dbReference type="PROSITE" id="PS51163">
    <property type="entry name" value="YRDC"/>
    <property type="match status" value="1"/>
</dbReference>
<evidence type="ECO:0000256" key="2">
    <source>
        <dbReference type="ARBA" id="ARBA00013064"/>
    </source>
</evidence>
<evidence type="ECO:0000313" key="8">
    <source>
        <dbReference type="EMBL" id="BAM04451.1"/>
    </source>
</evidence>
<dbReference type="InterPro" id="IPR023485">
    <property type="entry name" value="Ptyr_pPase"/>
</dbReference>
<evidence type="ECO:0000256" key="6">
    <source>
        <dbReference type="PIRSR" id="PIRSR617867-1"/>
    </source>
</evidence>
<dbReference type="InterPro" id="IPR050438">
    <property type="entry name" value="LMW_PTPase"/>
</dbReference>
<comment type="catalytic activity">
    <reaction evidence="5">
        <text>O-phospho-L-tyrosyl-[protein] + H2O = L-tyrosyl-[protein] + phosphate</text>
        <dbReference type="Rhea" id="RHEA:10684"/>
        <dbReference type="Rhea" id="RHEA-COMP:10136"/>
        <dbReference type="Rhea" id="RHEA-COMP:20101"/>
        <dbReference type="ChEBI" id="CHEBI:15377"/>
        <dbReference type="ChEBI" id="CHEBI:43474"/>
        <dbReference type="ChEBI" id="CHEBI:46858"/>
        <dbReference type="ChEBI" id="CHEBI:61978"/>
        <dbReference type="EC" id="3.1.3.48"/>
    </reaction>
</comment>
<keyword evidence="3 8" id="KW-0378">Hydrolase</keyword>
<dbReference type="Gene3D" id="3.90.870.10">
    <property type="entry name" value="DHBP synthase"/>
    <property type="match status" value="1"/>
</dbReference>
<dbReference type="EMBL" id="AP012338">
    <property type="protein sequence ID" value="BAM04451.1"/>
    <property type="molecule type" value="Genomic_DNA"/>
</dbReference>
<dbReference type="InterPro" id="IPR017945">
    <property type="entry name" value="DHBP_synth_RibB-like_a/b_dom"/>
</dbReference>
<dbReference type="Gene3D" id="3.40.50.2300">
    <property type="match status" value="1"/>
</dbReference>
<organism evidence="8 9">
    <name type="scientific">Phycisphaera mikurensis (strain NBRC 102666 / KCTC 22515 / FYK2301M01)</name>
    <dbReference type="NCBI Taxonomy" id="1142394"/>
    <lineage>
        <taxon>Bacteria</taxon>
        <taxon>Pseudomonadati</taxon>
        <taxon>Planctomycetota</taxon>
        <taxon>Phycisphaerae</taxon>
        <taxon>Phycisphaerales</taxon>
        <taxon>Phycisphaeraceae</taxon>
        <taxon>Phycisphaera</taxon>
    </lineage>
</organism>
<dbReference type="EC" id="3.1.3.48" evidence="2"/>
<dbReference type="PANTHER" id="PTHR11717:SF31">
    <property type="entry name" value="LOW MOLECULAR WEIGHT PROTEIN-TYROSINE-PHOSPHATASE ETP-RELATED"/>
    <property type="match status" value="1"/>
</dbReference>
<dbReference type="eggNOG" id="COG0009">
    <property type="taxonomic scope" value="Bacteria"/>
</dbReference>
<comment type="similarity">
    <text evidence="1">Belongs to the low molecular weight phosphotyrosine protein phosphatase family.</text>
</comment>